<dbReference type="GO" id="GO:0016020">
    <property type="term" value="C:membrane"/>
    <property type="evidence" value="ECO:0007669"/>
    <property type="project" value="UniProtKB-SubCell"/>
</dbReference>
<dbReference type="HOGENOM" id="CLU_000445_107_27_4"/>
<dbReference type="Gene3D" id="1.10.287.950">
    <property type="entry name" value="Methyl-accepting chemotaxis protein"/>
    <property type="match status" value="1"/>
</dbReference>
<dbReference type="GO" id="GO:0007165">
    <property type="term" value="P:signal transduction"/>
    <property type="evidence" value="ECO:0007669"/>
    <property type="project" value="UniProtKB-KW"/>
</dbReference>
<dbReference type="SMART" id="SM00283">
    <property type="entry name" value="MA"/>
    <property type="match status" value="1"/>
</dbReference>
<evidence type="ECO:0000259" key="7">
    <source>
        <dbReference type="PROSITE" id="PS50885"/>
    </source>
</evidence>
<accession>S6ADK0</accession>
<feature type="transmembrane region" description="Helical" evidence="5">
    <location>
        <begin position="13"/>
        <end position="35"/>
    </location>
</feature>
<dbReference type="FunFam" id="1.10.287.950:FF:000001">
    <property type="entry name" value="Methyl-accepting chemotaxis sensory transducer"/>
    <property type="match status" value="1"/>
</dbReference>
<name>S6ADK0_SULDS</name>
<dbReference type="Proteomes" id="UP000015559">
    <property type="component" value="Chromosome"/>
</dbReference>
<evidence type="ECO:0000313" key="9">
    <source>
        <dbReference type="Proteomes" id="UP000015559"/>
    </source>
</evidence>
<keyword evidence="5" id="KW-0472">Membrane</keyword>
<dbReference type="EMBL" id="AP013066">
    <property type="protein sequence ID" value="BAN36528.1"/>
    <property type="molecule type" value="Genomic_DNA"/>
</dbReference>
<dbReference type="SUPFAM" id="SSF58104">
    <property type="entry name" value="Methyl-accepting chemotaxis protein (MCP) signaling domain"/>
    <property type="match status" value="1"/>
</dbReference>
<dbReference type="InterPro" id="IPR004089">
    <property type="entry name" value="MCPsignal_dom"/>
</dbReference>
<dbReference type="CDD" id="cd06225">
    <property type="entry name" value="HAMP"/>
    <property type="match status" value="1"/>
</dbReference>
<evidence type="ECO:0000256" key="1">
    <source>
        <dbReference type="ARBA" id="ARBA00004370"/>
    </source>
</evidence>
<keyword evidence="2 4" id="KW-0807">Transducer</keyword>
<sequence>MSFLNDMKIRTKLTVLIIFVSALLGGIGLTGLLGINNSNNALLSVYNDRLVAINQLNEIRSNQMQIRIELLSARQETDGFEVMAHADKVSRNIFLIENILKPYNARQMSEEEKKLLAAFIKERLNFGMNGVMPTIDLLQAEKFTEADKLRKEVMDPAYAKASEGIDALIQHQVDAAKNEYERALAVGKTIRIASIASIVVGLALTILIGLVITRSVNRGVSTLADSAKRLSAGDLTARANLVGQDELGEVAQAFNQMAADFSSIIGTIRNSANQVTCAAETQSNAAEQIAALANSQTEQAANAATAIEGLNTMVKEVAEKAKSISEAAHEASAMADKGHDVVNAAVNGIQAISRTVNESEAMIESLGHRSDQIGKIVGVIKDIADQTNLLALNAAIEAARAGEQGRGFAVVADEVRKLAERTTNATSEISNMIGAIQSEISSAVTTMGKGGEQAEEGVAMAHQADEAINQITASVKCVVEMIQQIAHATREESEITGTVAIRIEHIAQMASESSATIGQTAEACRGIQAMTHALQDEVARFRL</sequence>
<dbReference type="InterPro" id="IPR024478">
    <property type="entry name" value="HlyB_4HB_MCP"/>
</dbReference>
<dbReference type="Pfam" id="PF12729">
    <property type="entry name" value="4HB_MCP_1"/>
    <property type="match status" value="1"/>
</dbReference>
<keyword evidence="9" id="KW-1185">Reference proteome</keyword>
<organism evidence="8 9">
    <name type="scientific">Sulfuricella denitrificans (strain DSM 22764 / NBRC 105220 / skB26)</name>
    <dbReference type="NCBI Taxonomy" id="1163617"/>
    <lineage>
        <taxon>Bacteria</taxon>
        <taxon>Pseudomonadati</taxon>
        <taxon>Pseudomonadota</taxon>
        <taxon>Betaproteobacteria</taxon>
        <taxon>Nitrosomonadales</taxon>
        <taxon>Sulfuricellaceae</taxon>
        <taxon>Sulfuricella</taxon>
    </lineage>
</organism>
<proteinExistence type="inferred from homology"/>
<feature type="domain" description="Methyl-accepting transducer" evidence="6">
    <location>
        <begin position="271"/>
        <end position="507"/>
    </location>
</feature>
<reference evidence="8 9" key="1">
    <citation type="journal article" date="2012" name="Appl. Environ. Microbiol.">
        <title>Draft genome sequence of a psychrotolerant sulfur-oxidizing bacterium, Sulfuricella denitrificans skB26, and proteomic insights into cold adaptation.</title>
        <authorList>
            <person name="Watanabe T."/>
            <person name="Kojima H."/>
            <person name="Fukui M."/>
        </authorList>
    </citation>
    <scope>NUCLEOTIDE SEQUENCE [LARGE SCALE GENOMIC DNA]</scope>
    <source>
        <strain evidence="9">skB26</strain>
    </source>
</reference>
<dbReference type="eggNOG" id="COG0840">
    <property type="taxonomic scope" value="Bacteria"/>
</dbReference>
<comment type="subcellular location">
    <subcellularLocation>
        <location evidence="1">Membrane</location>
    </subcellularLocation>
</comment>
<dbReference type="KEGG" id="sdr:SCD_n02728"/>
<evidence type="ECO:0000256" key="4">
    <source>
        <dbReference type="PROSITE-ProRule" id="PRU00284"/>
    </source>
</evidence>
<dbReference type="SMART" id="SM00304">
    <property type="entry name" value="HAMP"/>
    <property type="match status" value="1"/>
</dbReference>
<evidence type="ECO:0000259" key="6">
    <source>
        <dbReference type="PROSITE" id="PS50111"/>
    </source>
</evidence>
<feature type="domain" description="HAMP" evidence="7">
    <location>
        <begin position="214"/>
        <end position="266"/>
    </location>
</feature>
<dbReference type="PROSITE" id="PS50111">
    <property type="entry name" value="CHEMOTAXIS_TRANSDUC_2"/>
    <property type="match status" value="1"/>
</dbReference>
<dbReference type="RefSeq" id="WP_009207512.1">
    <property type="nucleotide sequence ID" value="NC_022357.1"/>
</dbReference>
<evidence type="ECO:0000256" key="5">
    <source>
        <dbReference type="SAM" id="Phobius"/>
    </source>
</evidence>
<dbReference type="CDD" id="cd11386">
    <property type="entry name" value="MCP_signal"/>
    <property type="match status" value="1"/>
</dbReference>
<dbReference type="PANTHER" id="PTHR32089:SF112">
    <property type="entry name" value="LYSOZYME-LIKE PROTEIN-RELATED"/>
    <property type="match status" value="1"/>
</dbReference>
<dbReference type="STRING" id="1163617.SCD_n02728"/>
<dbReference type="PROSITE" id="PS50885">
    <property type="entry name" value="HAMP"/>
    <property type="match status" value="1"/>
</dbReference>
<gene>
    <name evidence="8" type="ORF">SCD_n02728</name>
</gene>
<evidence type="ECO:0000313" key="8">
    <source>
        <dbReference type="EMBL" id="BAN36528.1"/>
    </source>
</evidence>
<dbReference type="InterPro" id="IPR003660">
    <property type="entry name" value="HAMP_dom"/>
</dbReference>
<evidence type="ECO:0000256" key="3">
    <source>
        <dbReference type="ARBA" id="ARBA00029447"/>
    </source>
</evidence>
<dbReference type="OrthoDB" id="9806477at2"/>
<feature type="transmembrane region" description="Helical" evidence="5">
    <location>
        <begin position="192"/>
        <end position="212"/>
    </location>
</feature>
<evidence type="ECO:0000256" key="2">
    <source>
        <dbReference type="ARBA" id="ARBA00023224"/>
    </source>
</evidence>
<comment type="similarity">
    <text evidence="3">Belongs to the methyl-accepting chemotaxis (MCP) protein family.</text>
</comment>
<dbReference type="Pfam" id="PF00672">
    <property type="entry name" value="HAMP"/>
    <property type="match status" value="1"/>
</dbReference>
<keyword evidence="5" id="KW-1133">Transmembrane helix</keyword>
<protein>
    <submittedName>
        <fullName evidence="8">Methyl-accepting chemotaxis sensory transducer, class 40H</fullName>
    </submittedName>
</protein>
<dbReference type="AlphaFoldDB" id="S6ADK0"/>
<dbReference type="Pfam" id="PF00015">
    <property type="entry name" value="MCPsignal"/>
    <property type="match status" value="1"/>
</dbReference>
<keyword evidence="5" id="KW-0812">Transmembrane</keyword>
<dbReference type="PANTHER" id="PTHR32089">
    <property type="entry name" value="METHYL-ACCEPTING CHEMOTAXIS PROTEIN MCPB"/>
    <property type="match status" value="1"/>
</dbReference>
<dbReference type="GO" id="GO:0006935">
    <property type="term" value="P:chemotaxis"/>
    <property type="evidence" value="ECO:0007669"/>
    <property type="project" value="UniProtKB-ARBA"/>
</dbReference>